<feature type="region of interest" description="Disordered" evidence="1">
    <location>
        <begin position="70"/>
        <end position="92"/>
    </location>
</feature>
<protein>
    <submittedName>
        <fullName evidence="2">Uncharacterized protein</fullName>
    </submittedName>
</protein>
<evidence type="ECO:0000313" key="3">
    <source>
        <dbReference type="Proteomes" id="UP001159428"/>
    </source>
</evidence>
<evidence type="ECO:0000256" key="1">
    <source>
        <dbReference type="SAM" id="MobiDB-lite"/>
    </source>
</evidence>
<name>A0AAU9WEC3_9CNID</name>
<organism evidence="2 3">
    <name type="scientific">Pocillopora meandrina</name>
    <dbReference type="NCBI Taxonomy" id="46732"/>
    <lineage>
        <taxon>Eukaryota</taxon>
        <taxon>Metazoa</taxon>
        <taxon>Cnidaria</taxon>
        <taxon>Anthozoa</taxon>
        <taxon>Hexacorallia</taxon>
        <taxon>Scleractinia</taxon>
        <taxon>Astrocoeniina</taxon>
        <taxon>Pocilloporidae</taxon>
        <taxon>Pocillopora</taxon>
    </lineage>
</organism>
<accession>A0AAU9WEC3</accession>
<evidence type="ECO:0000313" key="2">
    <source>
        <dbReference type="EMBL" id="CAH3114202.1"/>
    </source>
</evidence>
<feature type="compositionally biased region" description="Polar residues" evidence="1">
    <location>
        <begin position="81"/>
        <end position="92"/>
    </location>
</feature>
<dbReference type="EMBL" id="CALNXJ010000014">
    <property type="protein sequence ID" value="CAH3114202.1"/>
    <property type="molecule type" value="Genomic_DNA"/>
</dbReference>
<comment type="caution">
    <text evidence="2">The sequence shown here is derived from an EMBL/GenBank/DDBJ whole genome shotgun (WGS) entry which is preliminary data.</text>
</comment>
<dbReference type="AlphaFoldDB" id="A0AAU9WEC3"/>
<proteinExistence type="predicted"/>
<sequence length="166" mass="19008">MNCRAALRTLRFQLLPRPNTVRFSSAPRDLRHSTRVGRDFGFEEKMNDILKILMLLMIAASTMAQDASQSDSIAVNHSEPQDTAQQSDLASAINKQHPSRLEPCFPLCFPDYGKREYLVGERAEKDLLNTNKRSLFKQVKGFIPQFIWKTFKREQALEAIKKSGIH</sequence>
<gene>
    <name evidence="2" type="ORF">PMEA_00006117</name>
</gene>
<reference evidence="2 3" key="1">
    <citation type="submission" date="2022-05" db="EMBL/GenBank/DDBJ databases">
        <authorList>
            <consortium name="Genoscope - CEA"/>
            <person name="William W."/>
        </authorList>
    </citation>
    <scope>NUCLEOTIDE SEQUENCE [LARGE SCALE GENOMIC DNA]</scope>
</reference>
<dbReference type="Proteomes" id="UP001159428">
    <property type="component" value="Unassembled WGS sequence"/>
</dbReference>
<keyword evidence="3" id="KW-1185">Reference proteome</keyword>